<evidence type="ECO:0000313" key="1">
    <source>
        <dbReference type="EMBL" id="RAV00675.1"/>
    </source>
</evidence>
<reference evidence="1 2" key="1">
    <citation type="submission" date="2018-06" db="EMBL/GenBank/DDBJ databases">
        <title>NTM in soil in Japan.</title>
        <authorList>
            <person name="Ohya K."/>
        </authorList>
    </citation>
    <scope>NUCLEOTIDE SEQUENCE [LARGE SCALE GENOMIC DNA]</scope>
    <source>
        <strain evidence="1 2">GF76</strain>
    </source>
</reference>
<sequence length="72" mass="8268">MSITEYAGPSRDELAAYNDLANKSGRSLQAIVRLFEENRTRELFDDDGKLIRLNGIPGELALRLMQLEEMRR</sequence>
<comment type="caution">
    <text evidence="1">The sequence shown here is derived from an EMBL/GenBank/DDBJ whole genome shotgun (WGS) entry which is preliminary data.</text>
</comment>
<name>A0A329KXY1_9MYCO</name>
<protein>
    <submittedName>
        <fullName evidence="1">Uncharacterized protein</fullName>
    </submittedName>
</protein>
<dbReference type="EMBL" id="QMEU01000001">
    <property type="protein sequence ID" value="RAV00675.1"/>
    <property type="molecule type" value="Genomic_DNA"/>
</dbReference>
<gene>
    <name evidence="1" type="ORF">DQP58_00095</name>
</gene>
<dbReference type="AlphaFoldDB" id="A0A329KXY1"/>
<evidence type="ECO:0000313" key="2">
    <source>
        <dbReference type="Proteomes" id="UP000250347"/>
    </source>
</evidence>
<dbReference type="RefSeq" id="WP_112706505.1">
    <property type="nucleotide sequence ID" value="NZ_QMEU01000001.1"/>
</dbReference>
<dbReference type="Proteomes" id="UP000250347">
    <property type="component" value="Unassembled WGS sequence"/>
</dbReference>
<proteinExistence type="predicted"/>
<organism evidence="1 2">
    <name type="scientific">Mycobacterium colombiense</name>
    <dbReference type="NCBI Taxonomy" id="339268"/>
    <lineage>
        <taxon>Bacteria</taxon>
        <taxon>Bacillati</taxon>
        <taxon>Actinomycetota</taxon>
        <taxon>Actinomycetes</taxon>
        <taxon>Mycobacteriales</taxon>
        <taxon>Mycobacteriaceae</taxon>
        <taxon>Mycobacterium</taxon>
        <taxon>Mycobacterium avium complex (MAC)</taxon>
    </lineage>
</organism>
<accession>A0A329KXY1</accession>